<dbReference type="PANTHER" id="PTHR12526">
    <property type="entry name" value="GLYCOSYLTRANSFERASE"/>
    <property type="match status" value="1"/>
</dbReference>
<dbReference type="Gene3D" id="3.40.50.2000">
    <property type="entry name" value="Glycogen Phosphorylase B"/>
    <property type="match status" value="2"/>
</dbReference>
<reference evidence="3 4" key="1">
    <citation type="submission" date="2024-06" db="EMBL/GenBank/DDBJ databases">
        <title>Genomic Encyclopedia of Type Strains, Phase IV (KMG-IV): sequencing the most valuable type-strain genomes for metagenomic binning, comparative biology and taxonomic classification.</title>
        <authorList>
            <person name="Goeker M."/>
        </authorList>
    </citation>
    <scope>NUCLEOTIDE SEQUENCE [LARGE SCALE GENOMIC DNA]</scope>
    <source>
        <strain evidence="3 4">DSM 29780</strain>
    </source>
</reference>
<dbReference type="CDD" id="cd03822">
    <property type="entry name" value="GT4_mannosyltransferase-like"/>
    <property type="match status" value="1"/>
</dbReference>
<sequence>MTQSRRIAFIGNSLPRQCGIATFTSDLSRAMSDTLQNTQTAIIAMTDSKQTYDYPPDVIFSIREGEPEDYVTAARILNKGHFDAISLQHEFGIFGGDDGEYIIGLLSRLHVPVVTTLHTILAAPTPSQRRVLLEVISKSARVVVMAEKGRSLLVDVYGVDTAKIDIIAHGIPDRPFHDTESAKARRALAGRPVILTFGLLSPNKGIEVAIDAMPAVLESSPDALYIVLGATHPTLLRQQGEAYRESLRLRAENLGVGHAVQFLNQFVDLPTLLDFIALSDIYVTPYLNEAQMTSGTLAYSFGMGSAVVSTPYWHARELLADGRGLLVPFGDAAATGRAIASLLNDDGKRMAMRRRAYEAGRSMIWSHVATLYLESIDKARAGYRAPAGSHLVSLAIGRPPQQLTSLKLGHFSAMCDDTGIFQHAVYSVPDRSHGYCVDDNARALLLSAHLTAAGKTGIPDRLTGSFAAFVEHAWNPDTGRFRNFMSFDRRWLEDEGSEDSHGRTLWALGACALSDADLLRRRWASVLFERAMSASLSFKSPRAWAFALLGLNDYCQVNPDDTRGANLRLQLAEKLMDLQERVSKVGRCWFEEGLSYENARLSQALIVTGLATRKDRFTQAGLDTLRWLMAQQTGEKRQFRAIGTDGFFDVNQPPKQFDQQPVEATATVSACLAAYTATTDAWWFEEARRAFRWFTGGNDHGISLIDPETGSCCDGLHADRPNENRGAESVLCYLISCNEIERATQMLRPAFPRAGARQIS</sequence>
<dbReference type="PANTHER" id="PTHR12526:SF572">
    <property type="entry name" value="BLL5144 PROTEIN"/>
    <property type="match status" value="1"/>
</dbReference>
<keyword evidence="4" id="KW-1185">Reference proteome</keyword>
<name>A0ABV2J047_9HYPH</name>
<evidence type="ECO:0000259" key="2">
    <source>
        <dbReference type="Pfam" id="PF13439"/>
    </source>
</evidence>
<feature type="domain" description="Glycosyltransferase subfamily 4-like N-terminal" evidence="2">
    <location>
        <begin position="19"/>
        <end position="172"/>
    </location>
</feature>
<dbReference type="InterPro" id="IPR028098">
    <property type="entry name" value="Glyco_trans_4-like_N"/>
</dbReference>
<protein>
    <submittedName>
        <fullName evidence="3">Glycosyltransferase involved in cell wall biosynthesis</fullName>
    </submittedName>
</protein>
<organism evidence="3 4">
    <name type="scientific">Rhizobium aquaticum</name>
    <dbReference type="NCBI Taxonomy" id="1549636"/>
    <lineage>
        <taxon>Bacteria</taxon>
        <taxon>Pseudomonadati</taxon>
        <taxon>Pseudomonadota</taxon>
        <taxon>Alphaproteobacteria</taxon>
        <taxon>Hyphomicrobiales</taxon>
        <taxon>Rhizobiaceae</taxon>
        <taxon>Rhizobium/Agrobacterium group</taxon>
        <taxon>Rhizobium</taxon>
    </lineage>
</organism>
<evidence type="ECO:0000259" key="1">
    <source>
        <dbReference type="Pfam" id="PF00534"/>
    </source>
</evidence>
<dbReference type="EMBL" id="JBEPMB010000002">
    <property type="protein sequence ID" value="MET3613400.1"/>
    <property type="molecule type" value="Genomic_DNA"/>
</dbReference>
<gene>
    <name evidence="3" type="ORF">ABID16_001729</name>
</gene>
<evidence type="ECO:0000313" key="4">
    <source>
        <dbReference type="Proteomes" id="UP001549047"/>
    </source>
</evidence>
<dbReference type="SUPFAM" id="SSF53756">
    <property type="entry name" value="UDP-Glycosyltransferase/glycogen phosphorylase"/>
    <property type="match status" value="1"/>
</dbReference>
<dbReference type="InterPro" id="IPR008928">
    <property type="entry name" value="6-hairpin_glycosidase_sf"/>
</dbReference>
<dbReference type="SUPFAM" id="SSF48208">
    <property type="entry name" value="Six-hairpin glycosidases"/>
    <property type="match status" value="1"/>
</dbReference>
<comment type="caution">
    <text evidence="3">The sequence shown here is derived from an EMBL/GenBank/DDBJ whole genome shotgun (WGS) entry which is preliminary data.</text>
</comment>
<proteinExistence type="predicted"/>
<feature type="domain" description="Glycosyl transferase family 1" evidence="1">
    <location>
        <begin position="188"/>
        <end position="358"/>
    </location>
</feature>
<accession>A0ABV2J047</accession>
<dbReference type="Pfam" id="PF13439">
    <property type="entry name" value="Glyco_transf_4"/>
    <property type="match status" value="1"/>
</dbReference>
<dbReference type="InterPro" id="IPR001296">
    <property type="entry name" value="Glyco_trans_1"/>
</dbReference>
<dbReference type="Pfam" id="PF00534">
    <property type="entry name" value="Glycos_transf_1"/>
    <property type="match status" value="1"/>
</dbReference>
<dbReference type="Proteomes" id="UP001549047">
    <property type="component" value="Unassembled WGS sequence"/>
</dbReference>
<dbReference type="RefSeq" id="WP_354555942.1">
    <property type="nucleotide sequence ID" value="NZ_JBEPMB010000002.1"/>
</dbReference>
<evidence type="ECO:0000313" key="3">
    <source>
        <dbReference type="EMBL" id="MET3613400.1"/>
    </source>
</evidence>